<keyword evidence="1" id="KW-0812">Transmembrane</keyword>
<dbReference type="GeneID" id="38133646"/>
<evidence type="ECO:0000313" key="2">
    <source>
        <dbReference type="EMBL" id="RDH36201.1"/>
    </source>
</evidence>
<dbReference type="Proteomes" id="UP000253729">
    <property type="component" value="Unassembled WGS sequence"/>
</dbReference>
<feature type="transmembrane region" description="Helical" evidence="1">
    <location>
        <begin position="38"/>
        <end position="58"/>
    </location>
</feature>
<name>A0A3F3QAG3_9EURO</name>
<protein>
    <submittedName>
        <fullName evidence="2">Uncharacterized protein</fullName>
    </submittedName>
</protein>
<evidence type="ECO:0000313" key="3">
    <source>
        <dbReference type="Proteomes" id="UP000253729"/>
    </source>
</evidence>
<reference evidence="2 3" key="1">
    <citation type="submission" date="2018-07" db="EMBL/GenBank/DDBJ databases">
        <title>The genomes of Aspergillus section Nigri reveals drivers in fungal speciation.</title>
        <authorList>
            <consortium name="DOE Joint Genome Institute"/>
            <person name="Vesth T.C."/>
            <person name="Nybo J."/>
            <person name="Theobald S."/>
            <person name="Brandl J."/>
            <person name="Frisvad J.C."/>
            <person name="Nielsen K.F."/>
            <person name="Lyhne E.K."/>
            <person name="Kogle M.E."/>
            <person name="Kuo A."/>
            <person name="Riley R."/>
            <person name="Clum A."/>
            <person name="Nolan M."/>
            <person name="Lipzen A."/>
            <person name="Salamov A."/>
            <person name="Henrissat B."/>
            <person name="Wiebenga A."/>
            <person name="De vries R.P."/>
            <person name="Grigoriev I.V."/>
            <person name="Mortensen U.H."/>
            <person name="Andersen M.R."/>
            <person name="Baker S.E."/>
        </authorList>
    </citation>
    <scope>NUCLEOTIDE SEQUENCE [LARGE SCALE GENOMIC DNA]</scope>
    <source>
        <strain evidence="2 3">CBS 139.54b</strain>
    </source>
</reference>
<proteinExistence type="predicted"/>
<dbReference type="RefSeq" id="XP_026629223.1">
    <property type="nucleotide sequence ID" value="XM_026765290.1"/>
</dbReference>
<evidence type="ECO:0000256" key="1">
    <source>
        <dbReference type="SAM" id="Phobius"/>
    </source>
</evidence>
<organism evidence="2 3">
    <name type="scientific">Aspergillus welwitschiae</name>
    <dbReference type="NCBI Taxonomy" id="1341132"/>
    <lineage>
        <taxon>Eukaryota</taxon>
        <taxon>Fungi</taxon>
        <taxon>Dikarya</taxon>
        <taxon>Ascomycota</taxon>
        <taxon>Pezizomycotina</taxon>
        <taxon>Eurotiomycetes</taxon>
        <taxon>Eurotiomycetidae</taxon>
        <taxon>Eurotiales</taxon>
        <taxon>Aspergillaceae</taxon>
        <taxon>Aspergillus</taxon>
        <taxon>Aspergillus subgen. Circumdati</taxon>
    </lineage>
</organism>
<gene>
    <name evidence="2" type="ORF">BDQ94DRAFT_138721</name>
</gene>
<dbReference type="AlphaFoldDB" id="A0A3F3QAG3"/>
<keyword evidence="1" id="KW-1133">Transmembrane helix</keyword>
<dbReference type="STRING" id="1341132.A0A3F3QAG3"/>
<sequence length="62" mass="7119">MRTCLNVSEMEDCRQQTFAFHRMVCLSMLYFKQSTLRFYGAAAVTLPLRVTQMALLLLPADS</sequence>
<dbReference type="EMBL" id="KZ852038">
    <property type="protein sequence ID" value="RDH36201.1"/>
    <property type="molecule type" value="Genomic_DNA"/>
</dbReference>
<accession>A0A3F3QAG3</accession>
<keyword evidence="1" id="KW-0472">Membrane</keyword>
<keyword evidence="3" id="KW-1185">Reference proteome</keyword>